<proteinExistence type="predicted"/>
<organism evidence="2 3">
    <name type="scientific">Oryza meyeriana var. granulata</name>
    <dbReference type="NCBI Taxonomy" id="110450"/>
    <lineage>
        <taxon>Eukaryota</taxon>
        <taxon>Viridiplantae</taxon>
        <taxon>Streptophyta</taxon>
        <taxon>Embryophyta</taxon>
        <taxon>Tracheophyta</taxon>
        <taxon>Spermatophyta</taxon>
        <taxon>Magnoliopsida</taxon>
        <taxon>Liliopsida</taxon>
        <taxon>Poales</taxon>
        <taxon>Poaceae</taxon>
        <taxon>BOP clade</taxon>
        <taxon>Oryzoideae</taxon>
        <taxon>Oryzeae</taxon>
        <taxon>Oryzinae</taxon>
        <taxon>Oryza</taxon>
        <taxon>Oryza meyeriana</taxon>
    </lineage>
</organism>
<dbReference type="Proteomes" id="UP000479710">
    <property type="component" value="Unassembled WGS sequence"/>
</dbReference>
<dbReference type="AlphaFoldDB" id="A0A6G1C0V1"/>
<sequence>MSNHTRSSLSGDQSDAGADLNDDVAIDHDDLNAETDLDDTCANLAGADLNNADIDDFNPMDIYTMDDFVAESMILDY</sequence>
<feature type="region of interest" description="Disordered" evidence="1">
    <location>
        <begin position="1"/>
        <end position="23"/>
    </location>
</feature>
<keyword evidence="3" id="KW-1185">Reference proteome</keyword>
<dbReference type="EMBL" id="SPHZ02000011">
    <property type="protein sequence ID" value="KAF0893514.1"/>
    <property type="molecule type" value="Genomic_DNA"/>
</dbReference>
<evidence type="ECO:0000313" key="3">
    <source>
        <dbReference type="Proteomes" id="UP000479710"/>
    </source>
</evidence>
<reference evidence="2 3" key="1">
    <citation type="submission" date="2019-11" db="EMBL/GenBank/DDBJ databases">
        <title>Whole genome sequence of Oryza granulata.</title>
        <authorList>
            <person name="Li W."/>
        </authorList>
    </citation>
    <scope>NUCLEOTIDE SEQUENCE [LARGE SCALE GENOMIC DNA]</scope>
    <source>
        <strain evidence="3">cv. Menghai</strain>
        <tissue evidence="2">Leaf</tissue>
    </source>
</reference>
<protein>
    <submittedName>
        <fullName evidence="2">Uncharacterized protein</fullName>
    </submittedName>
</protein>
<evidence type="ECO:0000256" key="1">
    <source>
        <dbReference type="SAM" id="MobiDB-lite"/>
    </source>
</evidence>
<name>A0A6G1C0V1_9ORYZ</name>
<accession>A0A6G1C0V1</accession>
<evidence type="ECO:0000313" key="2">
    <source>
        <dbReference type="EMBL" id="KAF0893514.1"/>
    </source>
</evidence>
<feature type="compositionally biased region" description="Polar residues" evidence="1">
    <location>
        <begin position="1"/>
        <end position="13"/>
    </location>
</feature>
<comment type="caution">
    <text evidence="2">The sequence shown here is derived from an EMBL/GenBank/DDBJ whole genome shotgun (WGS) entry which is preliminary data.</text>
</comment>
<gene>
    <name evidence="2" type="ORF">E2562_026109</name>
</gene>